<name>A0AAD6VM71_9AGAR</name>
<feature type="compositionally biased region" description="Low complexity" evidence="1">
    <location>
        <begin position="250"/>
        <end position="260"/>
    </location>
</feature>
<feature type="region of interest" description="Disordered" evidence="1">
    <location>
        <begin position="1"/>
        <end position="108"/>
    </location>
</feature>
<feature type="compositionally biased region" description="Polar residues" evidence="1">
    <location>
        <begin position="90"/>
        <end position="99"/>
    </location>
</feature>
<reference evidence="2" key="1">
    <citation type="submission" date="2023-03" db="EMBL/GenBank/DDBJ databases">
        <title>Massive genome expansion in bonnet fungi (Mycena s.s.) driven by repeated elements and novel gene families across ecological guilds.</title>
        <authorList>
            <consortium name="Lawrence Berkeley National Laboratory"/>
            <person name="Harder C.B."/>
            <person name="Miyauchi S."/>
            <person name="Viragh M."/>
            <person name="Kuo A."/>
            <person name="Thoen E."/>
            <person name="Andreopoulos B."/>
            <person name="Lu D."/>
            <person name="Skrede I."/>
            <person name="Drula E."/>
            <person name="Henrissat B."/>
            <person name="Morin E."/>
            <person name="Kohler A."/>
            <person name="Barry K."/>
            <person name="LaButti K."/>
            <person name="Morin E."/>
            <person name="Salamov A."/>
            <person name="Lipzen A."/>
            <person name="Mereny Z."/>
            <person name="Hegedus B."/>
            <person name="Baldrian P."/>
            <person name="Stursova M."/>
            <person name="Weitz H."/>
            <person name="Taylor A."/>
            <person name="Grigoriev I.V."/>
            <person name="Nagy L.G."/>
            <person name="Martin F."/>
            <person name="Kauserud H."/>
        </authorList>
    </citation>
    <scope>NUCLEOTIDE SEQUENCE</scope>
    <source>
        <strain evidence="2">9144</strain>
    </source>
</reference>
<protein>
    <submittedName>
        <fullName evidence="2">Uncharacterized protein</fullName>
    </submittedName>
</protein>
<feature type="compositionally biased region" description="Polar residues" evidence="1">
    <location>
        <begin position="25"/>
        <end position="39"/>
    </location>
</feature>
<evidence type="ECO:0000256" key="1">
    <source>
        <dbReference type="SAM" id="MobiDB-lite"/>
    </source>
</evidence>
<dbReference type="Proteomes" id="UP001219525">
    <property type="component" value="Unassembled WGS sequence"/>
</dbReference>
<accession>A0AAD6VM71</accession>
<sequence length="281" mass="29976">MPSKALPSGLSFKKKKSSKPPHPDTGTTSKSFLKTSAELNSGRPEPVSSSITTSNPEPTRELVLPSKPLPSGLSFKKNKGSKPPHADGPATNSNSSLKELSSAERRGARSSLTVELHFRSVALPECLSTPDSYQGLSSAERRGARSFFTVELHFRSVALAERLPKPDSYQELSSAERRGARSSLMVELRPGVAALAKCLPPCSENVRVSAPFYSSGSTGGPSSTQLKGAPKSFLFSVRRLFYRAPSPEPSSSQDSAATSKSRVRIERCKGVQQDGGGASRL</sequence>
<organism evidence="2 3">
    <name type="scientific">Mycena pura</name>
    <dbReference type="NCBI Taxonomy" id="153505"/>
    <lineage>
        <taxon>Eukaryota</taxon>
        <taxon>Fungi</taxon>
        <taxon>Dikarya</taxon>
        <taxon>Basidiomycota</taxon>
        <taxon>Agaricomycotina</taxon>
        <taxon>Agaricomycetes</taxon>
        <taxon>Agaricomycetidae</taxon>
        <taxon>Agaricales</taxon>
        <taxon>Marasmiineae</taxon>
        <taxon>Mycenaceae</taxon>
        <taxon>Mycena</taxon>
    </lineage>
</organism>
<evidence type="ECO:0000313" key="3">
    <source>
        <dbReference type="Proteomes" id="UP001219525"/>
    </source>
</evidence>
<comment type="caution">
    <text evidence="2">The sequence shown here is derived from an EMBL/GenBank/DDBJ whole genome shotgun (WGS) entry which is preliminary data.</text>
</comment>
<gene>
    <name evidence="2" type="ORF">GGX14DRAFT_390972</name>
</gene>
<feature type="region of interest" description="Disordered" evidence="1">
    <location>
        <begin position="244"/>
        <end position="281"/>
    </location>
</feature>
<proteinExistence type="predicted"/>
<evidence type="ECO:0000313" key="2">
    <source>
        <dbReference type="EMBL" id="KAJ7217145.1"/>
    </source>
</evidence>
<dbReference type="EMBL" id="JARJCW010000014">
    <property type="protein sequence ID" value="KAJ7217145.1"/>
    <property type="molecule type" value="Genomic_DNA"/>
</dbReference>
<keyword evidence="3" id="KW-1185">Reference proteome</keyword>
<dbReference type="AlphaFoldDB" id="A0AAD6VM71"/>
<feature type="compositionally biased region" description="Polar residues" evidence="1">
    <location>
        <begin position="47"/>
        <end position="57"/>
    </location>
</feature>